<dbReference type="RefSeq" id="WP_105367705.1">
    <property type="nucleotide sequence ID" value="NZ_NEMB01000003.1"/>
</dbReference>
<evidence type="ECO:0000256" key="6">
    <source>
        <dbReference type="SAM" id="Coils"/>
    </source>
</evidence>
<dbReference type="EMBL" id="NEMB01000003">
    <property type="protein sequence ID" value="PQQ66121.1"/>
    <property type="molecule type" value="Genomic_DNA"/>
</dbReference>
<feature type="coiled-coil region" evidence="6">
    <location>
        <begin position="98"/>
        <end position="132"/>
    </location>
</feature>
<keyword evidence="4 7" id="KW-1133">Transmembrane helix</keyword>
<dbReference type="Gene3D" id="2.40.50.100">
    <property type="match status" value="1"/>
</dbReference>
<name>A0A2S8R8I9_9FIRM</name>
<evidence type="ECO:0000256" key="1">
    <source>
        <dbReference type="ARBA" id="ARBA00004167"/>
    </source>
</evidence>
<dbReference type="AlphaFoldDB" id="A0A2S8R8I9"/>
<evidence type="ECO:0000313" key="11">
    <source>
        <dbReference type="Proteomes" id="UP000239720"/>
    </source>
</evidence>
<keyword evidence="5 7" id="KW-0472">Membrane</keyword>
<evidence type="ECO:0000256" key="7">
    <source>
        <dbReference type="SAM" id="Phobius"/>
    </source>
</evidence>
<dbReference type="InterPro" id="IPR058794">
    <property type="entry name" value="HB_LcnD"/>
</dbReference>
<keyword evidence="6" id="KW-0175">Coiled coil</keyword>
<dbReference type="Gene3D" id="2.40.30.170">
    <property type="match status" value="1"/>
</dbReference>
<comment type="subcellular location">
    <subcellularLocation>
        <location evidence="1">Membrane</location>
        <topology evidence="1">Single-pass membrane protein</topology>
    </subcellularLocation>
</comment>
<feature type="domain" description="AprE-like beta-barrel" evidence="9">
    <location>
        <begin position="406"/>
        <end position="495"/>
    </location>
</feature>
<dbReference type="GO" id="GO:0016020">
    <property type="term" value="C:membrane"/>
    <property type="evidence" value="ECO:0007669"/>
    <property type="project" value="UniProtKB-SubCell"/>
</dbReference>
<feature type="domain" description="LcnD-like long helical bundle" evidence="8">
    <location>
        <begin position="104"/>
        <end position="352"/>
    </location>
</feature>
<dbReference type="OrthoDB" id="357309at2"/>
<keyword evidence="3 7" id="KW-0812">Transmembrane</keyword>
<evidence type="ECO:0000259" key="8">
    <source>
        <dbReference type="Pfam" id="PF25887"/>
    </source>
</evidence>
<protein>
    <submittedName>
        <fullName evidence="10">Secretion protein HylD</fullName>
    </submittedName>
</protein>
<dbReference type="Pfam" id="PF25887">
    <property type="entry name" value="HB_LcnD"/>
    <property type="match status" value="1"/>
</dbReference>
<feature type="transmembrane region" description="Helical" evidence="7">
    <location>
        <begin position="24"/>
        <end position="46"/>
    </location>
</feature>
<proteinExistence type="inferred from homology"/>
<dbReference type="SUPFAM" id="SSF111369">
    <property type="entry name" value="HlyD-like secretion proteins"/>
    <property type="match status" value="1"/>
</dbReference>
<accession>A0A2S8R8I9</accession>
<evidence type="ECO:0000256" key="2">
    <source>
        <dbReference type="ARBA" id="ARBA00009477"/>
    </source>
</evidence>
<dbReference type="Gene3D" id="1.10.287.470">
    <property type="entry name" value="Helix hairpin bin"/>
    <property type="match status" value="1"/>
</dbReference>
<sequence length="511" mass="59651">MRAYIQDLKDITDSREMLEAKPHFFLTWFAYILTGILIITLIWAYFGEIEDYTKAIGTVRPGERISTIRNTVSGRVDEVYFEQGMRVKEGDVLYTIEIDVLIAEKEQLERKIDRLEKENSNLLKLKKSIMENQNLFSSEDADEIDFYNRYRKYETDRLVSIEQYESQRADMAQFKNESSVNLKLSQKRLDEEKERLEKYKLLEKSIGENKNLFEPNDVEFYTLYTEYETKVKQLEMQKDQKSNNYKKMEELYEVGGISQKDLEDAKNQMELAAIDLDRYNKEYILNIKSNIRQTTQNIEEAKAVMEKSGLATQMYDDKLIDKELVLEKMKIDMLVQIEDQLSINRNNLDNAKLSLRNIEINIDNSTIKAPIDGIVNVYLEINKGDFIQGGLEIATIVPDVSTEYRVQLMVPNESIAEVELGQKIKYHFHALPFREYGEAEGIVRKISNDSRIDSETGVSYYVVEATLEQTKMESYKGDVREIKAGMVCEARIVTKSRSILKWFLEKINVKN</sequence>
<dbReference type="PANTHER" id="PTHR30386:SF26">
    <property type="entry name" value="TRANSPORT PROTEIN COMB"/>
    <property type="match status" value="1"/>
</dbReference>
<dbReference type="PANTHER" id="PTHR30386">
    <property type="entry name" value="MEMBRANE FUSION SUBUNIT OF EMRAB-TOLC MULTIDRUG EFFLUX PUMP"/>
    <property type="match status" value="1"/>
</dbReference>
<comment type="caution">
    <text evidence="10">The sequence shown here is derived from an EMBL/GenBank/DDBJ whole genome shotgun (WGS) entry which is preliminary data.</text>
</comment>
<gene>
    <name evidence="10" type="ORF">B9R14_04655</name>
</gene>
<evidence type="ECO:0000256" key="5">
    <source>
        <dbReference type="ARBA" id="ARBA00023136"/>
    </source>
</evidence>
<dbReference type="InterPro" id="IPR050739">
    <property type="entry name" value="MFP"/>
</dbReference>
<dbReference type="InterPro" id="IPR058982">
    <property type="entry name" value="Beta-barrel_AprE"/>
</dbReference>
<evidence type="ECO:0000256" key="4">
    <source>
        <dbReference type="ARBA" id="ARBA00022989"/>
    </source>
</evidence>
<dbReference type="Pfam" id="PF26002">
    <property type="entry name" value="Beta-barrel_AprE"/>
    <property type="match status" value="1"/>
</dbReference>
<reference evidence="10 11" key="1">
    <citation type="journal article" date="2018" name="Syst. Appl. Microbiol.">
        <title>Characterization and high-quality draft genome sequence of Herbivorax saccincola A7, an anaerobic, alkaliphilic, thermophilic, cellulolytic, and xylanolytic bacterium.</title>
        <authorList>
            <person name="Aikawa S."/>
            <person name="Baramee S."/>
            <person name="Sermsathanaswadi J."/>
            <person name="Thianheng P."/>
            <person name="Tachaapaikoon C."/>
            <person name="Shikata A."/>
            <person name="Waeonukul R."/>
            <person name="Pason P."/>
            <person name="Ratanakhanokchai K."/>
            <person name="Kosugi A."/>
        </authorList>
    </citation>
    <scope>NUCLEOTIDE SEQUENCE [LARGE SCALE GENOMIC DNA]</scope>
    <source>
        <strain evidence="10 11">A7</strain>
    </source>
</reference>
<comment type="similarity">
    <text evidence="2">Belongs to the membrane fusion protein (MFP) (TC 8.A.1) family.</text>
</comment>
<evidence type="ECO:0000259" key="9">
    <source>
        <dbReference type="Pfam" id="PF26002"/>
    </source>
</evidence>
<dbReference type="Proteomes" id="UP000239720">
    <property type="component" value="Unassembled WGS sequence"/>
</dbReference>
<evidence type="ECO:0000313" key="10">
    <source>
        <dbReference type="EMBL" id="PQQ66121.1"/>
    </source>
</evidence>
<feature type="coiled-coil region" evidence="6">
    <location>
        <begin position="182"/>
        <end position="304"/>
    </location>
</feature>
<organism evidence="10 11">
    <name type="scientific">Acetivibrio saccincola</name>
    <dbReference type="NCBI Taxonomy" id="1677857"/>
    <lineage>
        <taxon>Bacteria</taxon>
        <taxon>Bacillati</taxon>
        <taxon>Bacillota</taxon>
        <taxon>Clostridia</taxon>
        <taxon>Eubacteriales</taxon>
        <taxon>Oscillospiraceae</taxon>
        <taxon>Acetivibrio</taxon>
    </lineage>
</organism>
<evidence type="ECO:0000256" key="3">
    <source>
        <dbReference type="ARBA" id="ARBA00022692"/>
    </source>
</evidence>